<feature type="compositionally biased region" description="Pro residues" evidence="3">
    <location>
        <begin position="329"/>
        <end position="338"/>
    </location>
</feature>
<dbReference type="GO" id="GO:0005737">
    <property type="term" value="C:cytoplasm"/>
    <property type="evidence" value="ECO:0000318"/>
    <property type="project" value="GO_Central"/>
</dbReference>
<feature type="compositionally biased region" description="Basic residues" evidence="3">
    <location>
        <begin position="1093"/>
        <end position="1102"/>
    </location>
</feature>
<feature type="domain" description="SAM" evidence="5">
    <location>
        <begin position="7"/>
        <end position="65"/>
    </location>
</feature>
<dbReference type="GO" id="GO:0005096">
    <property type="term" value="F:GTPase activator activity"/>
    <property type="evidence" value="ECO:0007669"/>
    <property type="project" value="UniProtKB-KW"/>
</dbReference>
<feature type="domain" description="Ras-associating" evidence="7">
    <location>
        <begin position="1489"/>
        <end position="1579"/>
    </location>
</feature>
<evidence type="ECO:0000259" key="5">
    <source>
        <dbReference type="PROSITE" id="PS50105"/>
    </source>
</evidence>
<keyword evidence="2" id="KW-0479">Metal-binding</keyword>
<dbReference type="SMART" id="SM00314">
    <property type="entry name" value="RA"/>
    <property type="match status" value="1"/>
</dbReference>
<evidence type="ECO:0000256" key="2">
    <source>
        <dbReference type="PROSITE-ProRule" id="PRU00288"/>
    </source>
</evidence>
<dbReference type="SUPFAM" id="SSF50729">
    <property type="entry name" value="PH domain-like"/>
    <property type="match status" value="5"/>
</dbReference>
<feature type="domain" description="Rho-GAP" evidence="8">
    <location>
        <begin position="1265"/>
        <end position="1458"/>
    </location>
</feature>
<dbReference type="SUPFAM" id="SSF47769">
    <property type="entry name" value="SAM/Pointed domain"/>
    <property type="match status" value="1"/>
</dbReference>
<keyword evidence="2" id="KW-0863">Zinc-finger</keyword>
<dbReference type="OMA" id="FQKRWCT"/>
<dbReference type="SMART" id="SM00105">
    <property type="entry name" value="ArfGap"/>
    <property type="match status" value="1"/>
</dbReference>
<feature type="compositionally biased region" description="Polar residues" evidence="3">
    <location>
        <begin position="398"/>
        <end position="415"/>
    </location>
</feature>
<reference evidence="10" key="2">
    <citation type="submission" date="2025-08" db="UniProtKB">
        <authorList>
            <consortium name="RefSeq"/>
        </authorList>
    </citation>
    <scope>IDENTIFICATION</scope>
    <source>
        <strain evidence="10">S238N-H82</strain>
        <tissue evidence="10">Testes</tissue>
    </source>
</reference>
<dbReference type="Pfam" id="PF00620">
    <property type="entry name" value="RhoGAP"/>
    <property type="match status" value="1"/>
</dbReference>
<feature type="compositionally biased region" description="Basic and acidic residues" evidence="3">
    <location>
        <begin position="268"/>
        <end position="282"/>
    </location>
</feature>
<gene>
    <name evidence="10" type="primary">LOC118419078</name>
</gene>
<dbReference type="Gene3D" id="1.10.220.150">
    <property type="entry name" value="Arf GTPase activating protein"/>
    <property type="match status" value="1"/>
</dbReference>
<evidence type="ECO:0000313" key="9">
    <source>
        <dbReference type="Proteomes" id="UP000001554"/>
    </source>
</evidence>
<evidence type="ECO:0000256" key="3">
    <source>
        <dbReference type="SAM" id="MobiDB-lite"/>
    </source>
</evidence>
<name>A0A9J7LEA1_BRAFL</name>
<dbReference type="GO" id="GO:0008270">
    <property type="term" value="F:zinc ion binding"/>
    <property type="evidence" value="ECO:0007669"/>
    <property type="project" value="UniProtKB-KW"/>
</dbReference>
<protein>
    <submittedName>
        <fullName evidence="10">Arf-GAP with Rho-GAP domain, ANK repeat and PH domain-containing protein 1-like</fullName>
    </submittedName>
</protein>
<dbReference type="InterPro" id="IPR001849">
    <property type="entry name" value="PH_domain"/>
</dbReference>
<evidence type="ECO:0000259" key="6">
    <source>
        <dbReference type="PROSITE" id="PS50115"/>
    </source>
</evidence>
<dbReference type="RefSeq" id="XP_035681251.1">
    <property type="nucleotide sequence ID" value="XM_035825358.1"/>
</dbReference>
<dbReference type="Gene3D" id="1.10.150.50">
    <property type="entry name" value="Transcription Factor, Ets-1"/>
    <property type="match status" value="1"/>
</dbReference>
<dbReference type="SMART" id="SM00324">
    <property type="entry name" value="RhoGAP"/>
    <property type="match status" value="1"/>
</dbReference>
<dbReference type="CDD" id="cd17113">
    <property type="entry name" value="RA_ARAPs"/>
    <property type="match status" value="1"/>
</dbReference>
<dbReference type="Pfam" id="PF07647">
    <property type="entry name" value="SAM_2"/>
    <property type="match status" value="1"/>
</dbReference>
<evidence type="ECO:0000259" key="8">
    <source>
        <dbReference type="PROSITE" id="PS50238"/>
    </source>
</evidence>
<feature type="domain" description="PH" evidence="4">
    <location>
        <begin position="1161"/>
        <end position="1261"/>
    </location>
</feature>
<proteinExistence type="predicted"/>
<feature type="compositionally biased region" description="Polar residues" evidence="3">
    <location>
        <begin position="237"/>
        <end position="267"/>
    </location>
</feature>
<dbReference type="Gene3D" id="1.10.555.10">
    <property type="entry name" value="Rho GTPase activation protein"/>
    <property type="match status" value="1"/>
</dbReference>
<dbReference type="PROSITE" id="PS50105">
    <property type="entry name" value="SAM_DOMAIN"/>
    <property type="match status" value="1"/>
</dbReference>
<feature type="domain" description="Arf-GAP" evidence="6">
    <location>
        <begin position="766"/>
        <end position="888"/>
    </location>
</feature>
<feature type="region of interest" description="Disordered" evidence="3">
    <location>
        <begin position="1072"/>
        <end position="1107"/>
    </location>
</feature>
<dbReference type="InterPro" id="IPR037278">
    <property type="entry name" value="ARFGAP/RecO"/>
</dbReference>
<organism evidence="9 10">
    <name type="scientific">Branchiostoma floridae</name>
    <name type="common">Florida lancelet</name>
    <name type="synonym">Amphioxus</name>
    <dbReference type="NCBI Taxonomy" id="7739"/>
    <lineage>
        <taxon>Eukaryota</taxon>
        <taxon>Metazoa</taxon>
        <taxon>Chordata</taxon>
        <taxon>Cephalochordata</taxon>
        <taxon>Leptocardii</taxon>
        <taxon>Amphioxiformes</taxon>
        <taxon>Branchiostomatidae</taxon>
        <taxon>Branchiostoma</taxon>
    </lineage>
</organism>
<dbReference type="PROSITE" id="PS50115">
    <property type="entry name" value="ARFGAP"/>
    <property type="match status" value="1"/>
</dbReference>
<feature type="region of interest" description="Disordered" evidence="3">
    <location>
        <begin position="319"/>
        <end position="360"/>
    </location>
</feature>
<dbReference type="SMART" id="SM00454">
    <property type="entry name" value="SAM"/>
    <property type="match status" value="1"/>
</dbReference>
<feature type="region of interest" description="Disordered" evidence="3">
    <location>
        <begin position="491"/>
        <end position="523"/>
    </location>
</feature>
<dbReference type="Pfam" id="PF01412">
    <property type="entry name" value="ArfGap"/>
    <property type="match status" value="1"/>
</dbReference>
<dbReference type="GeneID" id="118419078"/>
<dbReference type="InterPro" id="IPR013761">
    <property type="entry name" value="SAM/pointed_sf"/>
</dbReference>
<evidence type="ECO:0000313" key="10">
    <source>
        <dbReference type="RefSeq" id="XP_035681251.1"/>
    </source>
</evidence>
<dbReference type="InterPro" id="IPR052227">
    <property type="entry name" value="Arf-Rho-GAP_ANK-PH_domain"/>
</dbReference>
<dbReference type="InterPro" id="IPR000159">
    <property type="entry name" value="RA_dom"/>
</dbReference>
<dbReference type="InterPro" id="IPR011993">
    <property type="entry name" value="PH-like_dom_sf"/>
</dbReference>
<dbReference type="PANTHER" id="PTHR45899:SF2">
    <property type="entry name" value="RHO GTPASE ACTIVATING PROTEIN AT 15B, ISOFORM C"/>
    <property type="match status" value="1"/>
</dbReference>
<keyword evidence="2" id="KW-0862">Zinc</keyword>
<reference evidence="9" key="1">
    <citation type="journal article" date="2020" name="Nat. Ecol. Evol.">
        <title>Deeply conserved synteny resolves early events in vertebrate evolution.</title>
        <authorList>
            <person name="Simakov O."/>
            <person name="Marletaz F."/>
            <person name="Yue J.X."/>
            <person name="O'Connell B."/>
            <person name="Jenkins J."/>
            <person name="Brandt A."/>
            <person name="Calef R."/>
            <person name="Tung C.H."/>
            <person name="Huang T.K."/>
            <person name="Schmutz J."/>
            <person name="Satoh N."/>
            <person name="Yu J.K."/>
            <person name="Putnam N.H."/>
            <person name="Green R.E."/>
            <person name="Rokhsar D.S."/>
        </authorList>
    </citation>
    <scope>NUCLEOTIDE SEQUENCE [LARGE SCALE GENOMIC DNA]</scope>
    <source>
        <strain evidence="9">S238N-H82</strain>
    </source>
</reference>
<dbReference type="SMART" id="SM00233">
    <property type="entry name" value="PH"/>
    <property type="match status" value="5"/>
</dbReference>
<dbReference type="InterPro" id="IPR038508">
    <property type="entry name" value="ArfGAP_dom_sf"/>
</dbReference>
<feature type="compositionally biased region" description="Basic and acidic residues" evidence="3">
    <location>
        <begin position="221"/>
        <end position="232"/>
    </location>
</feature>
<dbReference type="SUPFAM" id="SSF48350">
    <property type="entry name" value="GTPase activation domain, GAP"/>
    <property type="match status" value="1"/>
</dbReference>
<feature type="compositionally biased region" description="Polar residues" evidence="3">
    <location>
        <begin position="1736"/>
        <end position="1748"/>
    </location>
</feature>
<dbReference type="PROSITE" id="PS50238">
    <property type="entry name" value="RHOGAP"/>
    <property type="match status" value="1"/>
</dbReference>
<dbReference type="Proteomes" id="UP000001554">
    <property type="component" value="Chromosome 7"/>
</dbReference>
<feature type="compositionally biased region" description="Pro residues" evidence="3">
    <location>
        <begin position="157"/>
        <end position="171"/>
    </location>
</feature>
<dbReference type="PROSITE" id="PS50200">
    <property type="entry name" value="RA"/>
    <property type="match status" value="1"/>
</dbReference>
<feature type="region of interest" description="Disordered" evidence="3">
    <location>
        <begin position="398"/>
        <end position="438"/>
    </location>
</feature>
<feature type="domain" description="PH" evidence="4">
    <location>
        <begin position="547"/>
        <end position="649"/>
    </location>
</feature>
<evidence type="ECO:0000259" key="4">
    <source>
        <dbReference type="PROSITE" id="PS50003"/>
    </source>
</evidence>
<evidence type="ECO:0000256" key="1">
    <source>
        <dbReference type="ARBA" id="ARBA00022468"/>
    </source>
</evidence>
<dbReference type="InterPro" id="IPR000198">
    <property type="entry name" value="RhoGAP_dom"/>
</dbReference>
<dbReference type="Pfam" id="PF21989">
    <property type="entry name" value="RA_2"/>
    <property type="match status" value="1"/>
</dbReference>
<dbReference type="InterPro" id="IPR001164">
    <property type="entry name" value="ArfGAP_dom"/>
</dbReference>
<dbReference type="InterPro" id="IPR029071">
    <property type="entry name" value="Ubiquitin-like_domsf"/>
</dbReference>
<dbReference type="Pfam" id="PF00169">
    <property type="entry name" value="PH"/>
    <property type="match status" value="3"/>
</dbReference>
<dbReference type="Gene3D" id="3.10.20.90">
    <property type="entry name" value="Phosphatidylinositol 3-kinase Catalytic Subunit, Chain A, domain 1"/>
    <property type="match status" value="1"/>
</dbReference>
<feature type="region of interest" description="Disordered" evidence="3">
    <location>
        <begin position="100"/>
        <end position="305"/>
    </location>
</feature>
<dbReference type="PRINTS" id="PR00405">
    <property type="entry name" value="REVINTRACTNG"/>
</dbReference>
<feature type="compositionally biased region" description="Pro residues" evidence="3">
    <location>
        <begin position="1753"/>
        <end position="1764"/>
    </location>
</feature>
<feature type="compositionally biased region" description="Pro residues" evidence="3">
    <location>
        <begin position="137"/>
        <end position="148"/>
    </location>
</feature>
<feature type="region of interest" description="Disordered" evidence="3">
    <location>
        <begin position="1736"/>
        <end position="1784"/>
    </location>
</feature>
<dbReference type="SUPFAM" id="SSF54236">
    <property type="entry name" value="Ubiquitin-like"/>
    <property type="match status" value="1"/>
</dbReference>
<dbReference type="PROSITE" id="PS50003">
    <property type="entry name" value="PH_DOMAIN"/>
    <property type="match status" value="4"/>
</dbReference>
<dbReference type="GO" id="GO:0007165">
    <property type="term" value="P:signal transduction"/>
    <property type="evidence" value="ECO:0007669"/>
    <property type="project" value="InterPro"/>
</dbReference>
<dbReference type="CDD" id="cd09490">
    <property type="entry name" value="SAM_Arap1_2_3"/>
    <property type="match status" value="1"/>
</dbReference>
<dbReference type="Gene3D" id="2.30.29.30">
    <property type="entry name" value="Pleckstrin-homology domain (PH domain)/Phosphotyrosine-binding domain (PTB)"/>
    <property type="match status" value="5"/>
</dbReference>
<keyword evidence="9" id="KW-1185">Reference proteome</keyword>
<dbReference type="InterPro" id="IPR001660">
    <property type="entry name" value="SAM"/>
</dbReference>
<dbReference type="OrthoDB" id="29546at2759"/>
<dbReference type="GO" id="GO:0032956">
    <property type="term" value="P:regulation of actin cytoskeleton organization"/>
    <property type="evidence" value="ECO:0000318"/>
    <property type="project" value="GO_Central"/>
</dbReference>
<dbReference type="GO" id="GO:0005547">
    <property type="term" value="F:phosphatidylinositol-3,4,5-trisphosphate binding"/>
    <property type="evidence" value="ECO:0000318"/>
    <property type="project" value="GO_Central"/>
</dbReference>
<dbReference type="CDD" id="cd13253">
    <property type="entry name" value="PH1_ARAP"/>
    <property type="match status" value="1"/>
</dbReference>
<dbReference type="PANTHER" id="PTHR45899">
    <property type="entry name" value="RHO GTPASE ACTIVATING PROTEIN AT 15B, ISOFORM C"/>
    <property type="match status" value="1"/>
</dbReference>
<dbReference type="InterPro" id="IPR008936">
    <property type="entry name" value="Rho_GTPase_activation_prot"/>
</dbReference>
<dbReference type="SUPFAM" id="SSF57863">
    <property type="entry name" value="ArfGap/RecO-like zinc finger"/>
    <property type="match status" value="1"/>
</dbReference>
<evidence type="ECO:0000259" key="7">
    <source>
        <dbReference type="PROSITE" id="PS50200"/>
    </source>
</evidence>
<sequence length="1784" mass="201647">MDPNMEVEVTSVQEWLQAIQLEVYVQLFTNQGYTQLSDCCNLNDDTLHQIGINRPGHCRRILKHLPISCEGHVKMPAASPIEASPLGLLSGSTSSVDSAVDQLVPPKLPPKMRKASNDKSPSPSPTPEEEKKVVSPPVFPPQASPPNAPQDGQLPSKPKPTPKPRNLPPKPVQNDGKLLQPNRPKPTPKPRNLPRQQKTFPRTLSEGGNDEDATKLKKSLRRDGIKSMHGDLEESQFENSPAVQDDTININRDNVTSASNSFSQSTTDSDKGRHDGRKDEPTARVVPPKTEFRIIGNGGHHNPQYDEVARESHIDVYSNDELQGNGRPPAIPDRPPAVVPRQEGDGGNAGLEPNEIVPPPLPFRNKRTQNVYDDVAPDLTIVTHVPDPYEEVQINQATQTVQLPSSQPTSSNVSKTWPPPHPQLPAKKKNTPSNEEPDVYEDIQLSRRGNNSNSRMKMVACDVYESKEEVQNQMSAMAGEDVSPYETVTYDQSDSLSDSGDDIDAGGASTPWTMPPTEDDDEEECKSIPISSATSYMFSGSNREIRKNERCGYLEKQGGKQSNKGWKKRWVVFDGSELIYFESKEKAQTSLSKRIIPAFTMTGVTYPPKGDTGKPNRFNLETRARTYQFAAATNDEMNLWASSLMQAIIEMETKKPEYAFKNGGEMWDYDKKGWLKLEGTKGKSIIAIKGGRLCYYNTTEDFEAASPISRIEMKLASVKEPLAKTPTKWQLATPFQSYMFTAESKEEANEWVEAMTEAIGEGLADYAVLHQVWEDPSNKFCADCGSPDPDWATVNLGVVVCKQCSGIHREIGPPICKHRSLKMDLRVWTDHLVMLLKEIANHNANHYLQYNLPESERIEKDSPMDLRREFILNKYRNRKYIKPHQYYMNQQKLNEALCKAVVEEGIMETYHLVLCGADVDCQTGDPEKPQPCHLAESANRVLQKEFLQQNGASDSSGESKTSISTVFSNAENRDPIPQQPVSMKGWLHKTGHTSRSTIHASVDGLIGRVGDFQKRWCTLEDNVLSYYADDKDLKAKNMIETKDILCLHYYNPDVTIKSGSFSHKSKLDFLHKPDASDKDNHKKRQSRNPIRQSVRRRSRKRPPQNTEMVDMDMDRFVNCFELSTFDKKYMFCADTPEDRVRWIHNIAKCCAPPGVVDKMGDFDRAGYLYMKDSTSLSWVSIWCNLRGKCLNYWNKSSRDIETVDLRKLVTLSQHTETLNVDLTDKSYYMSVVVHGRPALSLKGEGKKDTDDWYAAIQKASTEGGTNLQEQQLTSENIPVIVDRCLEFVTTHGLQAEGIYRLNGTHSKIEQLLRDFNTDARSVRLKLGDHSVHDVANCLKRYFRNLEDPLLTKELHDKWVEVAGYDKREHEAKLNWFKYYLEQLQGQHPINYATLKKMIGHLKSVSDYSKSNLMTSTNLSAVFGPTLMASDMSTAPGFGGTNQEIETIGYMIDYYAWLFDVSDSEIQKEKEIQRQMKMLMEAQQMQTQTHDILMEVYLEDKTGQRVNVKVSPDSTSEQLCSQIISLKGLRPDRTWALFEVIGDGDLQRMLHYEERVFPVLESWKDHSGSAANYLCMKHNFILEKMEETPDSTKTTQTSAKSINHPTPWCQLKYCEDRRKIINKYSFEKYFFEVSGGRLSYYKDTKSREKPIAAWPVEGFNIYVGVEKKKSPPTKFGFTVVLNGETLTRTACCESEEEMFKWVCHILKLKYPQGLQPPTPLAPMALYAAAPGYSQEALSQSYGTQINPSRTGGRHPPPSPDLPPNPTRSKSIFKKISSRIPSLDKS</sequence>
<keyword evidence="1" id="KW-0343">GTPase activation</keyword>
<accession>A0A9J7LEA1</accession>
<feature type="domain" description="PH" evidence="4">
    <location>
        <begin position="668"/>
        <end position="760"/>
    </location>
</feature>
<dbReference type="KEGG" id="bfo:118419078"/>
<feature type="domain" description="PH" evidence="4">
    <location>
        <begin position="999"/>
        <end position="1151"/>
    </location>
</feature>